<accession>A0A6H9WQH0</accession>
<dbReference type="GO" id="GO:0016020">
    <property type="term" value="C:membrane"/>
    <property type="evidence" value="ECO:0007669"/>
    <property type="project" value="TreeGrafter"/>
</dbReference>
<dbReference type="Pfam" id="PF00561">
    <property type="entry name" value="Abhydrolase_1"/>
    <property type="match status" value="1"/>
</dbReference>
<keyword evidence="2" id="KW-0378">Hydrolase</keyword>
<comment type="caution">
    <text evidence="2">The sequence shown here is derived from an EMBL/GenBank/DDBJ whole genome shotgun (WGS) entry which is preliminary data.</text>
</comment>
<organism evidence="2 3">
    <name type="scientific">Pseudoclavibacter endophyticus</name>
    <dbReference type="NCBI Taxonomy" id="1778590"/>
    <lineage>
        <taxon>Bacteria</taxon>
        <taxon>Bacillati</taxon>
        <taxon>Actinomycetota</taxon>
        <taxon>Actinomycetes</taxon>
        <taxon>Micrococcales</taxon>
        <taxon>Microbacteriaceae</taxon>
        <taxon>Pseudoclavibacter</taxon>
    </lineage>
</organism>
<dbReference type="SUPFAM" id="SSF53474">
    <property type="entry name" value="alpha/beta-Hydrolases"/>
    <property type="match status" value="1"/>
</dbReference>
<dbReference type="EMBL" id="WBJY01000001">
    <property type="protein sequence ID" value="KAB1649951.1"/>
    <property type="molecule type" value="Genomic_DNA"/>
</dbReference>
<dbReference type="InterPro" id="IPR000073">
    <property type="entry name" value="AB_hydrolase_1"/>
</dbReference>
<evidence type="ECO:0000313" key="2">
    <source>
        <dbReference type="EMBL" id="KAB1649951.1"/>
    </source>
</evidence>
<dbReference type="AlphaFoldDB" id="A0A6H9WQH0"/>
<sequence>MSLGAFRSAKGRATYVAAYERALAEMPAPSRTIDVPTGFGDVRAYEWVSGEAPGTPVLLLPGRGSGVPMWKENLPELLPHRRVIAVDALGDAGLSTQTAPMSSMTDQATWIDEVLGGMGEECAHVVGHSFGGATAAALAVERPRRVASLALLEPAFTLALPPVSTFLLTVIASLPLPQALRDHALARIGGIDVAEVRTRSAISEMIASGSAEFRAALPTPKPLTDAQVNRLSMPVYIAIASRSSLVGGERALRRARGIPGAHVEVWPDTTHSLPMQVHAALAERLAAFWSGVDA</sequence>
<reference evidence="2 3" key="1">
    <citation type="submission" date="2019-09" db="EMBL/GenBank/DDBJ databases">
        <title>Phylogeny of genus Pseudoclavibacter and closely related genus.</title>
        <authorList>
            <person name="Li Y."/>
        </authorList>
    </citation>
    <scope>NUCLEOTIDE SEQUENCE [LARGE SCALE GENOMIC DNA]</scope>
    <source>
        <strain evidence="2 3">EGI 60007</strain>
    </source>
</reference>
<feature type="domain" description="AB hydrolase-1" evidence="1">
    <location>
        <begin position="56"/>
        <end position="175"/>
    </location>
</feature>
<dbReference type="GO" id="GO:0016787">
    <property type="term" value="F:hydrolase activity"/>
    <property type="evidence" value="ECO:0007669"/>
    <property type="project" value="UniProtKB-KW"/>
</dbReference>
<evidence type="ECO:0000313" key="3">
    <source>
        <dbReference type="Proteomes" id="UP000431744"/>
    </source>
</evidence>
<dbReference type="Gene3D" id="3.40.50.1820">
    <property type="entry name" value="alpha/beta hydrolase"/>
    <property type="match status" value="1"/>
</dbReference>
<dbReference type="InterPro" id="IPR050266">
    <property type="entry name" value="AB_hydrolase_sf"/>
</dbReference>
<dbReference type="OrthoDB" id="7958481at2"/>
<dbReference type="InterPro" id="IPR029058">
    <property type="entry name" value="AB_hydrolase_fold"/>
</dbReference>
<dbReference type="PANTHER" id="PTHR43798">
    <property type="entry name" value="MONOACYLGLYCEROL LIPASE"/>
    <property type="match status" value="1"/>
</dbReference>
<dbReference type="PRINTS" id="PR00111">
    <property type="entry name" value="ABHYDROLASE"/>
</dbReference>
<dbReference type="RefSeq" id="WP_158028535.1">
    <property type="nucleotide sequence ID" value="NZ_BMHG01000001.1"/>
</dbReference>
<dbReference type="PANTHER" id="PTHR43798:SF33">
    <property type="entry name" value="HYDROLASE, PUTATIVE (AFU_ORTHOLOGUE AFUA_2G14860)-RELATED"/>
    <property type="match status" value="1"/>
</dbReference>
<protein>
    <submittedName>
        <fullName evidence="2">Alpha/beta fold hydrolase</fullName>
    </submittedName>
</protein>
<gene>
    <name evidence="2" type="ORF">F8O04_06930</name>
</gene>
<dbReference type="Proteomes" id="UP000431744">
    <property type="component" value="Unassembled WGS sequence"/>
</dbReference>
<name>A0A6H9WQH0_9MICO</name>
<keyword evidence="3" id="KW-1185">Reference proteome</keyword>
<evidence type="ECO:0000259" key="1">
    <source>
        <dbReference type="Pfam" id="PF00561"/>
    </source>
</evidence>
<proteinExistence type="predicted"/>